<accession>A0A1G9AL06</accession>
<dbReference type="SUPFAM" id="SSF51735">
    <property type="entry name" value="NAD(P)-binding Rossmann-fold domains"/>
    <property type="match status" value="1"/>
</dbReference>
<keyword evidence="2" id="KW-1185">Reference proteome</keyword>
<dbReference type="EMBL" id="FNFF01000006">
    <property type="protein sequence ID" value="SDK28049.1"/>
    <property type="molecule type" value="Genomic_DNA"/>
</dbReference>
<dbReference type="AlphaFoldDB" id="A0A1G9AL06"/>
<name>A0A1G9AL06_9ACTN</name>
<reference evidence="1 2" key="1">
    <citation type="submission" date="2016-10" db="EMBL/GenBank/DDBJ databases">
        <authorList>
            <person name="de Groot N.N."/>
        </authorList>
    </citation>
    <scope>NUCLEOTIDE SEQUENCE [LARGE SCALE GENOMIC DNA]</scope>
    <source>
        <strain evidence="1 2">CGMCC 4.5727</strain>
    </source>
</reference>
<evidence type="ECO:0000313" key="1">
    <source>
        <dbReference type="EMBL" id="SDK28049.1"/>
    </source>
</evidence>
<dbReference type="STRING" id="417292.SAMN05421806_10627"/>
<protein>
    <submittedName>
        <fullName evidence="1">Dihydrodipicolinate reductase</fullName>
    </submittedName>
</protein>
<evidence type="ECO:0000313" key="2">
    <source>
        <dbReference type="Proteomes" id="UP000199155"/>
    </source>
</evidence>
<dbReference type="Gene3D" id="3.30.360.10">
    <property type="entry name" value="Dihydrodipicolinate Reductase, domain 2"/>
    <property type="match status" value="1"/>
</dbReference>
<proteinExistence type="predicted"/>
<organism evidence="1 2">
    <name type="scientific">Streptomyces indicus</name>
    <dbReference type="NCBI Taxonomy" id="417292"/>
    <lineage>
        <taxon>Bacteria</taxon>
        <taxon>Bacillati</taxon>
        <taxon>Actinomycetota</taxon>
        <taxon>Actinomycetes</taxon>
        <taxon>Kitasatosporales</taxon>
        <taxon>Streptomycetaceae</taxon>
        <taxon>Streptomyces</taxon>
    </lineage>
</organism>
<dbReference type="Gene3D" id="3.40.50.720">
    <property type="entry name" value="NAD(P)-binding Rossmann-like Domain"/>
    <property type="match status" value="1"/>
</dbReference>
<gene>
    <name evidence="1" type="ORF">SAMN05421806_10627</name>
</gene>
<sequence>MRPSVASARSAPEPARAQDAPPFTVGIVGAGRLGSALLKACADARVPVSLRARASTGWTVESVPAVLIDAGAPDGFPEVAAYCLRHSVPLLECVSHLRDTHPGPLSEVAAAVPVLEAVNLSFGSYLQRRIAGLVAAAHHLTAPVVDVLDRHPVRKAARVSATAQRLAAAWTDAGGHPGAELGLRRGGPEVSEHSITWTWGAEEALTVHHQVTSLHAVARTALGLARHLPGRAPGLVTVDEVFDTLSAAPWPTTQ</sequence>
<dbReference type="Proteomes" id="UP000199155">
    <property type="component" value="Unassembled WGS sequence"/>
</dbReference>
<dbReference type="InterPro" id="IPR036291">
    <property type="entry name" value="NAD(P)-bd_dom_sf"/>
</dbReference>